<keyword evidence="2 6" id="KW-0699">rRNA-binding</keyword>
<dbReference type="Proteomes" id="UP000377803">
    <property type="component" value="Chromosome"/>
</dbReference>
<dbReference type="Gene3D" id="3.90.105.20">
    <property type="match status" value="1"/>
</dbReference>
<evidence type="ECO:0000256" key="3">
    <source>
        <dbReference type="ARBA" id="ARBA00022884"/>
    </source>
</evidence>
<dbReference type="KEGG" id="ncon:LC1Nh_0099"/>
<evidence type="ECO:0000313" key="9">
    <source>
        <dbReference type="EMBL" id="QGA80007.1"/>
    </source>
</evidence>
<dbReference type="PANTHER" id="PTHR45699">
    <property type="entry name" value="60S ACIDIC RIBOSOMAL PROTEIN P0"/>
    <property type="match status" value="1"/>
</dbReference>
<dbReference type="InterPro" id="IPR022909">
    <property type="entry name" value="Ribosomal_uL10_arc"/>
</dbReference>
<dbReference type="Gene3D" id="6.10.140.760">
    <property type="match status" value="1"/>
</dbReference>
<evidence type="ECO:0000256" key="6">
    <source>
        <dbReference type="HAMAP-Rule" id="MF_00280"/>
    </source>
</evidence>
<name>A0A5Q0UEP3_9ARCH</name>
<keyword evidence="3 6" id="KW-0694">RNA-binding</keyword>
<evidence type="ECO:0000256" key="5">
    <source>
        <dbReference type="ARBA" id="ARBA00023274"/>
    </source>
</evidence>
<dbReference type="OrthoDB" id="30930at2157"/>
<evidence type="ECO:0000256" key="4">
    <source>
        <dbReference type="ARBA" id="ARBA00022980"/>
    </source>
</evidence>
<dbReference type="InterPro" id="IPR050323">
    <property type="entry name" value="Ribosomal_protein_uL10"/>
</dbReference>
<evidence type="ECO:0000256" key="2">
    <source>
        <dbReference type="ARBA" id="ARBA00022730"/>
    </source>
</evidence>
<dbReference type="GeneID" id="42364479"/>
<sequence length="324" mass="35684">MVQPIPKQMTREQKEEKVEEFKTKIEDYPVVGLLDMHNLPSRQLQQMKKEMKEFADIKMSRKTLMQIAIEKAEKEDIEQLEDNDATQPAFIFSNKDPFQLYQLIQENKTSAAAQGGETAPNDIVVPEGDTGIGPGPMLGKLQQAGLQVQVDDGSIHVQNDGVIVEKGETITAEDAEILNQMGIEPLEIGLTLDVAYNEGELFSAEELDIDTEQYRTDVEAAASQAFNLAVNAGIINETTAQAIVSEAVQKAKNLAISEGLPEEETIEEAISYAASGAEAVDSETDIEAAKEDLQEDEAEENGDSEEEEETVEDSEDESEEKEEE</sequence>
<feature type="compositionally biased region" description="Acidic residues" evidence="7">
    <location>
        <begin position="293"/>
        <end position="324"/>
    </location>
</feature>
<accession>A0A5Q0UEP3</accession>
<dbReference type="GO" id="GO:0022625">
    <property type="term" value="C:cytosolic large ribosomal subunit"/>
    <property type="evidence" value="ECO:0007669"/>
    <property type="project" value="TreeGrafter"/>
</dbReference>
<dbReference type="EMBL" id="CP040089">
    <property type="protein sequence ID" value="QGA80007.1"/>
    <property type="molecule type" value="Genomic_DNA"/>
</dbReference>
<comment type="subunit">
    <text evidence="6">Part of the 50S ribosomal subunit. Forms part of the ribosomal stalk which helps the ribosome interact with GTP-bound translation factors. Forms a heptameric L10(L12)2(L12)2(L12)2 complex, where L10 forms an elongated spine to which the L12 dimers bind in a sequential fashion.</text>
</comment>
<gene>
    <name evidence="9" type="primary">rpl10p</name>
    <name evidence="6" type="synonym">rpl10</name>
    <name evidence="6" type="synonym">rplP0</name>
    <name evidence="9" type="ORF">LC1Nh_0099</name>
</gene>
<dbReference type="Pfam" id="PF00466">
    <property type="entry name" value="Ribosomal_L10"/>
    <property type="match status" value="1"/>
</dbReference>
<protein>
    <recommendedName>
        <fullName evidence="6">Large ribosomal subunit protein uL10</fullName>
    </recommendedName>
    <alternativeName>
        <fullName evidence="6">Acidic ribosomal protein P0 homolog</fullName>
    </alternativeName>
</protein>
<reference evidence="10" key="1">
    <citation type="submission" date="2019-05" db="EMBL/GenBank/DDBJ databases">
        <title>Candidatus Nanohalobium constans, a novel model system to study the DPANN nano-sized archaea: genomic and physiological characterization of a nanoarchaeon co-cultured with its chitinotrophic host.</title>
        <authorList>
            <person name="La Cono V."/>
            <person name="Arcadi E."/>
            <person name="Crisafi F."/>
            <person name="Denaro R."/>
            <person name="La Spada G."/>
            <person name="Messina E."/>
            <person name="Smedile F."/>
            <person name="Toshchakov S.V."/>
            <person name="Shevchenko M.A."/>
            <person name="Golyshin P.N."/>
            <person name="Golyshina O.V."/>
            <person name="Ferrer M."/>
            <person name="Rohde M."/>
            <person name="Mushegian A."/>
            <person name="Sorokin D.Y."/>
            <person name="Giuliano L."/>
            <person name="Yakimov M.M."/>
        </authorList>
    </citation>
    <scope>NUCLEOTIDE SEQUENCE [LARGE SCALE GENOMIC DNA]</scope>
    <source>
        <strain evidence="10">LC1Nh</strain>
    </source>
</reference>
<dbReference type="GO" id="GO:0070180">
    <property type="term" value="F:large ribosomal subunit rRNA binding"/>
    <property type="evidence" value="ECO:0007669"/>
    <property type="project" value="UniProtKB-UniRule"/>
</dbReference>
<comment type="function">
    <text evidence="6">Forms part of the ribosomal stalk, playing a central role in the interaction of the ribosome with GTP-bound translation factors.</text>
</comment>
<dbReference type="SUPFAM" id="SSF160369">
    <property type="entry name" value="Ribosomal protein L10-like"/>
    <property type="match status" value="1"/>
</dbReference>
<feature type="region of interest" description="Disordered" evidence="7">
    <location>
        <begin position="276"/>
        <end position="324"/>
    </location>
</feature>
<dbReference type="RefSeq" id="WP_153549744.1">
    <property type="nucleotide sequence ID" value="NZ_CP040089.1"/>
</dbReference>
<organism evidence="9 10">
    <name type="scientific">Candidatus Nanohalobium constans</name>
    <dbReference type="NCBI Taxonomy" id="2565781"/>
    <lineage>
        <taxon>Archaea</taxon>
        <taxon>Candidatus Nanohalarchaeota</taxon>
        <taxon>Candidatus Nanohalobia</taxon>
        <taxon>Candidatus Nanohalobiales</taxon>
        <taxon>Candidatus Nanohalobiaceae</taxon>
        <taxon>Candidatus Nanohalobium</taxon>
    </lineage>
</organism>
<dbReference type="InterPro" id="IPR040637">
    <property type="entry name" value="Ribosomal_uL10-like_insert"/>
</dbReference>
<keyword evidence="5 6" id="KW-0687">Ribonucleoprotein</keyword>
<dbReference type="Gene3D" id="3.30.70.1730">
    <property type="match status" value="1"/>
</dbReference>
<evidence type="ECO:0000256" key="7">
    <source>
        <dbReference type="SAM" id="MobiDB-lite"/>
    </source>
</evidence>
<keyword evidence="4 6" id="KW-0689">Ribosomal protein</keyword>
<dbReference type="AlphaFoldDB" id="A0A5Q0UEP3"/>
<keyword evidence="10" id="KW-1185">Reference proteome</keyword>
<proteinExistence type="inferred from homology"/>
<evidence type="ECO:0000256" key="1">
    <source>
        <dbReference type="ARBA" id="ARBA00008889"/>
    </source>
</evidence>
<dbReference type="HAMAP" id="MF_00280">
    <property type="entry name" value="Ribosomal_uL10_arch"/>
    <property type="match status" value="1"/>
</dbReference>
<dbReference type="InterPro" id="IPR001790">
    <property type="entry name" value="Ribosomal_uL10"/>
</dbReference>
<dbReference type="InterPro" id="IPR043141">
    <property type="entry name" value="Ribosomal_uL10-like_sf"/>
</dbReference>
<dbReference type="GO" id="GO:0000027">
    <property type="term" value="P:ribosomal large subunit assembly"/>
    <property type="evidence" value="ECO:0007669"/>
    <property type="project" value="TreeGrafter"/>
</dbReference>
<dbReference type="Pfam" id="PF17777">
    <property type="entry name" value="RL10P_insert"/>
    <property type="match status" value="1"/>
</dbReference>
<evidence type="ECO:0000259" key="8">
    <source>
        <dbReference type="Pfam" id="PF17777"/>
    </source>
</evidence>
<evidence type="ECO:0000313" key="10">
    <source>
        <dbReference type="Proteomes" id="UP000377803"/>
    </source>
</evidence>
<comment type="similarity">
    <text evidence="1 6">Belongs to the universal ribosomal protein uL10 family.</text>
</comment>
<feature type="domain" description="Large ribosomal subunit protein uL10-like insertion" evidence="8">
    <location>
        <begin position="113"/>
        <end position="183"/>
    </location>
</feature>
<dbReference type="GO" id="GO:0003735">
    <property type="term" value="F:structural constituent of ribosome"/>
    <property type="evidence" value="ECO:0007669"/>
    <property type="project" value="TreeGrafter"/>
</dbReference>
<dbReference type="InterPro" id="IPR043164">
    <property type="entry name" value="Ribosomal_uL10-like_insert_sf"/>
</dbReference>
<dbReference type="GO" id="GO:0002181">
    <property type="term" value="P:cytoplasmic translation"/>
    <property type="evidence" value="ECO:0007669"/>
    <property type="project" value="TreeGrafter"/>
</dbReference>
<dbReference type="PANTHER" id="PTHR45699:SF3">
    <property type="entry name" value="LARGE RIBOSOMAL SUBUNIT PROTEIN UL10"/>
    <property type="match status" value="1"/>
</dbReference>